<dbReference type="Proteomes" id="UP000020467">
    <property type="component" value="Unassembled WGS sequence"/>
</dbReference>
<evidence type="ECO:0000256" key="1">
    <source>
        <dbReference type="SAM" id="MobiDB-lite"/>
    </source>
</evidence>
<keyword evidence="3" id="KW-1185">Reference proteome</keyword>
<dbReference type="EMBL" id="JARH01000199">
    <property type="protein sequence ID" value="EXF84217.1"/>
    <property type="molecule type" value="Genomic_DNA"/>
</dbReference>
<dbReference type="HOGENOM" id="CLU_2049515_0_0_1"/>
<organism evidence="2 3">
    <name type="scientific">Colletotrichum fioriniae PJ7</name>
    <dbReference type="NCBI Taxonomy" id="1445577"/>
    <lineage>
        <taxon>Eukaryota</taxon>
        <taxon>Fungi</taxon>
        <taxon>Dikarya</taxon>
        <taxon>Ascomycota</taxon>
        <taxon>Pezizomycotina</taxon>
        <taxon>Sordariomycetes</taxon>
        <taxon>Hypocreomycetidae</taxon>
        <taxon>Glomerellales</taxon>
        <taxon>Glomerellaceae</taxon>
        <taxon>Colletotrichum</taxon>
        <taxon>Colletotrichum acutatum species complex</taxon>
    </lineage>
</organism>
<dbReference type="OrthoDB" id="10494142at2759"/>
<evidence type="ECO:0000313" key="2">
    <source>
        <dbReference type="EMBL" id="EXF84217.1"/>
    </source>
</evidence>
<accession>A0A010QVJ4</accession>
<reference evidence="2 3" key="1">
    <citation type="submission" date="2014-02" db="EMBL/GenBank/DDBJ databases">
        <title>The genome sequence of Colletotrichum fioriniae PJ7.</title>
        <authorList>
            <person name="Baroncelli R."/>
            <person name="Thon M.R."/>
        </authorList>
    </citation>
    <scope>NUCLEOTIDE SEQUENCE [LARGE SCALE GENOMIC DNA]</scope>
    <source>
        <strain evidence="2 3">PJ7</strain>
    </source>
</reference>
<evidence type="ECO:0000313" key="3">
    <source>
        <dbReference type="Proteomes" id="UP000020467"/>
    </source>
</evidence>
<dbReference type="KEGG" id="cfj:CFIO01_11534"/>
<sequence length="120" mass="13610">MPVKDLQTEGAQKDQQKSEHEEKAVYDDADWEHGESFSSLDIDGGVETVEEECTEDKEASPPRRVSFETPERRWQGLRRQEDEAKWNAVSELMLLITAGDDHCLKTQFILSSSPSRDSGP</sequence>
<feature type="compositionally biased region" description="Basic and acidic residues" evidence="1">
    <location>
        <begin position="56"/>
        <end position="71"/>
    </location>
</feature>
<feature type="compositionally biased region" description="Basic and acidic residues" evidence="1">
    <location>
        <begin position="11"/>
        <end position="35"/>
    </location>
</feature>
<name>A0A010QVJ4_9PEZI</name>
<feature type="region of interest" description="Disordered" evidence="1">
    <location>
        <begin position="1"/>
        <end position="71"/>
    </location>
</feature>
<comment type="caution">
    <text evidence="2">The sequence shown here is derived from an EMBL/GenBank/DDBJ whole genome shotgun (WGS) entry which is preliminary data.</text>
</comment>
<protein>
    <submittedName>
        <fullName evidence="2">Uncharacterized protein</fullName>
    </submittedName>
</protein>
<proteinExistence type="predicted"/>
<gene>
    <name evidence="2" type="ORF">CFIO01_11534</name>
</gene>
<dbReference type="AlphaFoldDB" id="A0A010QVJ4"/>